<dbReference type="Proteomes" id="UP000255355">
    <property type="component" value="Unassembled WGS sequence"/>
</dbReference>
<proteinExistence type="inferred from homology"/>
<comment type="pathway">
    <text evidence="7">Cofactor biosynthesis; molybdopterin biosynthesis.</text>
</comment>
<reference evidence="9 10" key="1">
    <citation type="submission" date="2018-07" db="EMBL/GenBank/DDBJ databases">
        <title>Genomic Encyclopedia of Type Strains, Phase IV (KMG-IV): sequencing the most valuable type-strain genomes for metagenomic binning, comparative biology and taxonomic classification.</title>
        <authorList>
            <person name="Goeker M."/>
        </authorList>
    </citation>
    <scope>NUCLEOTIDE SEQUENCE [LARGE SCALE GENOMIC DNA]</scope>
    <source>
        <strain evidence="9 10">DSM 44952</strain>
    </source>
</reference>
<gene>
    <name evidence="9" type="ORF">DFR68_103659</name>
</gene>
<dbReference type="InterPro" id="IPR013482">
    <property type="entry name" value="Molybde_CF_guanTrfase"/>
</dbReference>
<dbReference type="AlphaFoldDB" id="A0A370H9E8"/>
<dbReference type="Pfam" id="PF03453">
    <property type="entry name" value="MoeA_N"/>
    <property type="match status" value="1"/>
</dbReference>
<keyword evidence="7" id="KW-0460">Magnesium</keyword>
<dbReference type="GO" id="GO:0005829">
    <property type="term" value="C:cytosol"/>
    <property type="evidence" value="ECO:0007669"/>
    <property type="project" value="TreeGrafter"/>
</dbReference>
<dbReference type="SMART" id="SM00852">
    <property type="entry name" value="MoCF_biosynth"/>
    <property type="match status" value="1"/>
</dbReference>
<evidence type="ECO:0000256" key="4">
    <source>
        <dbReference type="ARBA" id="ARBA00023134"/>
    </source>
</evidence>
<keyword evidence="3 7" id="KW-0500">Molybdenum</keyword>
<evidence type="ECO:0000259" key="8">
    <source>
        <dbReference type="SMART" id="SM00852"/>
    </source>
</evidence>
<dbReference type="EMBL" id="QQAZ01000003">
    <property type="protein sequence ID" value="RDI53271.1"/>
    <property type="molecule type" value="Genomic_DNA"/>
</dbReference>
<dbReference type="SUPFAM" id="SSF53218">
    <property type="entry name" value="Molybdenum cofactor biosynthesis proteins"/>
    <property type="match status" value="1"/>
</dbReference>
<comment type="cofactor">
    <cofactor evidence="7">
        <name>Mg(2+)</name>
        <dbReference type="ChEBI" id="CHEBI:18420"/>
    </cofactor>
</comment>
<dbReference type="PANTHER" id="PTHR10192:SF5">
    <property type="entry name" value="GEPHYRIN"/>
    <property type="match status" value="1"/>
</dbReference>
<dbReference type="Gene3D" id="3.90.105.10">
    <property type="entry name" value="Molybdopterin biosynthesis moea protein, domain 2"/>
    <property type="match status" value="1"/>
</dbReference>
<comment type="function">
    <text evidence="1 7">Catalyzes the insertion of molybdate into adenylated molybdopterin with the concomitant release of AMP.</text>
</comment>
<organism evidence="9 10">
    <name type="scientific">Nocardia mexicana</name>
    <dbReference type="NCBI Taxonomy" id="279262"/>
    <lineage>
        <taxon>Bacteria</taxon>
        <taxon>Bacillati</taxon>
        <taxon>Actinomycetota</taxon>
        <taxon>Actinomycetes</taxon>
        <taxon>Mycobacteriales</taxon>
        <taxon>Nocardiaceae</taxon>
        <taxon>Nocardia</taxon>
    </lineage>
</organism>
<keyword evidence="7" id="KW-0479">Metal-binding</keyword>
<keyword evidence="10" id="KW-1185">Reference proteome</keyword>
<dbReference type="GO" id="GO:0005525">
    <property type="term" value="F:GTP binding"/>
    <property type="evidence" value="ECO:0007669"/>
    <property type="project" value="UniProtKB-KW"/>
</dbReference>
<dbReference type="InterPro" id="IPR001453">
    <property type="entry name" value="MoaB/Mog_dom"/>
</dbReference>
<comment type="caution">
    <text evidence="9">The sequence shown here is derived from an EMBL/GenBank/DDBJ whole genome shotgun (WGS) entry which is preliminary data.</text>
</comment>
<name>A0A370H9E8_9NOCA</name>
<comment type="similarity">
    <text evidence="2 7">Belongs to the MoeA family.</text>
</comment>
<evidence type="ECO:0000256" key="1">
    <source>
        <dbReference type="ARBA" id="ARBA00002901"/>
    </source>
</evidence>
<dbReference type="InterPro" id="IPR036425">
    <property type="entry name" value="MoaB/Mog-like_dom_sf"/>
</dbReference>
<dbReference type="EC" id="2.10.1.1" evidence="7"/>
<dbReference type="GO" id="GO:0006777">
    <property type="term" value="P:Mo-molybdopterin cofactor biosynthetic process"/>
    <property type="evidence" value="ECO:0007669"/>
    <property type="project" value="UniProtKB-UniRule"/>
</dbReference>
<dbReference type="SUPFAM" id="SSF53448">
    <property type="entry name" value="Nucleotide-diphospho-sugar transferases"/>
    <property type="match status" value="1"/>
</dbReference>
<keyword evidence="5 7" id="KW-0501">Molybdenum cofactor biosynthesis</keyword>
<keyword evidence="7" id="KW-0808">Transferase</keyword>
<dbReference type="SUPFAM" id="SSF63882">
    <property type="entry name" value="MoeA N-terminal region -like"/>
    <property type="match status" value="1"/>
</dbReference>
<dbReference type="GO" id="GO:0016779">
    <property type="term" value="F:nucleotidyltransferase activity"/>
    <property type="evidence" value="ECO:0007669"/>
    <property type="project" value="UniProtKB-ARBA"/>
</dbReference>
<feature type="domain" description="MoaB/Mog" evidence="8">
    <location>
        <begin position="391"/>
        <end position="528"/>
    </location>
</feature>
<dbReference type="GO" id="GO:0061599">
    <property type="term" value="F:molybdopterin molybdotransferase activity"/>
    <property type="evidence" value="ECO:0007669"/>
    <property type="project" value="UniProtKB-UniRule"/>
</dbReference>
<dbReference type="InterPro" id="IPR038987">
    <property type="entry name" value="MoeA-like"/>
</dbReference>
<accession>A0A370H9E8</accession>
<evidence type="ECO:0000256" key="6">
    <source>
        <dbReference type="ARBA" id="ARBA00047317"/>
    </source>
</evidence>
<keyword evidence="4" id="KW-0547">Nucleotide-binding</keyword>
<dbReference type="Gene3D" id="2.170.190.11">
    <property type="entry name" value="Molybdopterin biosynthesis moea protein, domain 3"/>
    <property type="match status" value="1"/>
</dbReference>
<dbReference type="Gene3D" id="3.90.550.10">
    <property type="entry name" value="Spore Coat Polysaccharide Biosynthesis Protein SpsA, Chain A"/>
    <property type="match status" value="1"/>
</dbReference>
<keyword evidence="4" id="KW-0342">GTP-binding</keyword>
<dbReference type="STRING" id="1210089.GCA_001613165_00172"/>
<dbReference type="Pfam" id="PF12804">
    <property type="entry name" value="NTP_transf_3"/>
    <property type="match status" value="1"/>
</dbReference>
<sequence>MHRDRAPRGVAVATNYDRQHVQATGRPLVTDFDAIVLAGGRATRMGGVDKPAIVVGGRSMLDAALTAVAAGARTIVVGPHRPELAPEIRQVQEVPAGAGPVAAIATGLRTLEECDFPARLVVVLAADMPFLTPAAVDELLRAAAESGADAVFATDESGRPQYLVGVWRHRALLAGLDRLDSLMNQPMKALVPANTAMVPLSGVADCDTADEVRQARARAAPLTLDDARSTVRRNLSRLPERHTLLRSARGAALAAPLAAAEALPRFDVSAMDGYAVSGDGPWRLRHDIGFAGGERPVGLLPGEAVRIATGAHVPDGTTTVIRDEFIRLDATGVLDRLPDTPIRDDVRHRGEDWWPGDTVAPEGTPVSAALLSVAASAEVTTARVRGPVRARIVMTGDEIRSEGPLHSGQTRDSIGPVLPDLLAWCGVHALDRVHLRDTADGFDEVLAAAADCELLVIVGATGGGAADQLRDALDRTEARILVHRLRMRPGGSTVAAETESGTAVLGLPGNPFAAVATLLALLPAMVEGRTGRTPARPITGPLLNAGEITGPAPRIVPARAVPEGGWLGDATVRTAHLAGLLNRDGLVIVPPDAVDGAHVEFLPLPS</sequence>
<dbReference type="InterPro" id="IPR029044">
    <property type="entry name" value="Nucleotide-diphossugar_trans"/>
</dbReference>
<dbReference type="InterPro" id="IPR025877">
    <property type="entry name" value="MobA-like_NTP_Trfase"/>
</dbReference>
<evidence type="ECO:0000256" key="5">
    <source>
        <dbReference type="ARBA" id="ARBA00023150"/>
    </source>
</evidence>
<protein>
    <recommendedName>
        <fullName evidence="7">Molybdopterin molybdenumtransferase</fullName>
        <ecNumber evidence="7">2.10.1.1</ecNumber>
    </recommendedName>
</protein>
<dbReference type="InterPro" id="IPR005110">
    <property type="entry name" value="MoeA_linker/N"/>
</dbReference>
<evidence type="ECO:0000313" key="10">
    <source>
        <dbReference type="Proteomes" id="UP000255355"/>
    </source>
</evidence>
<dbReference type="PANTHER" id="PTHR10192">
    <property type="entry name" value="MOLYBDOPTERIN BIOSYNTHESIS PROTEIN"/>
    <property type="match status" value="1"/>
</dbReference>
<evidence type="ECO:0000256" key="2">
    <source>
        <dbReference type="ARBA" id="ARBA00010763"/>
    </source>
</evidence>
<dbReference type="InterPro" id="IPR036135">
    <property type="entry name" value="MoeA_linker/N_sf"/>
</dbReference>
<dbReference type="GO" id="GO:0046872">
    <property type="term" value="F:metal ion binding"/>
    <property type="evidence" value="ECO:0007669"/>
    <property type="project" value="UniProtKB-UniRule"/>
</dbReference>
<comment type="catalytic activity">
    <reaction evidence="6">
        <text>adenylyl-molybdopterin + molybdate = Mo-molybdopterin + AMP + H(+)</text>
        <dbReference type="Rhea" id="RHEA:35047"/>
        <dbReference type="ChEBI" id="CHEBI:15378"/>
        <dbReference type="ChEBI" id="CHEBI:36264"/>
        <dbReference type="ChEBI" id="CHEBI:62727"/>
        <dbReference type="ChEBI" id="CHEBI:71302"/>
        <dbReference type="ChEBI" id="CHEBI:456215"/>
        <dbReference type="EC" id="2.10.1.1"/>
    </reaction>
</comment>
<dbReference type="Gene3D" id="3.40.980.10">
    <property type="entry name" value="MoaB/Mog-like domain"/>
    <property type="match status" value="1"/>
</dbReference>
<dbReference type="CDD" id="cd02503">
    <property type="entry name" value="MobA"/>
    <property type="match status" value="1"/>
</dbReference>
<evidence type="ECO:0000313" key="9">
    <source>
        <dbReference type="EMBL" id="RDI53271.1"/>
    </source>
</evidence>
<evidence type="ECO:0000256" key="7">
    <source>
        <dbReference type="RuleBase" id="RU365090"/>
    </source>
</evidence>
<dbReference type="Pfam" id="PF00994">
    <property type="entry name" value="MoCF_biosynth"/>
    <property type="match status" value="1"/>
</dbReference>
<evidence type="ECO:0000256" key="3">
    <source>
        <dbReference type="ARBA" id="ARBA00022505"/>
    </source>
</evidence>
<dbReference type="UniPathway" id="UPA00344"/>